<gene>
    <name evidence="2" type="ORF">EV643_116102</name>
</gene>
<keyword evidence="3" id="KW-1185">Reference proteome</keyword>
<dbReference type="Proteomes" id="UP000295388">
    <property type="component" value="Unassembled WGS sequence"/>
</dbReference>
<evidence type="ECO:0000313" key="2">
    <source>
        <dbReference type="EMBL" id="TDO44290.1"/>
    </source>
</evidence>
<feature type="compositionally biased region" description="Basic and acidic residues" evidence="1">
    <location>
        <begin position="40"/>
        <end position="50"/>
    </location>
</feature>
<proteinExistence type="predicted"/>
<dbReference type="EMBL" id="SNWQ01000016">
    <property type="protein sequence ID" value="TDO44290.1"/>
    <property type="molecule type" value="Genomic_DNA"/>
</dbReference>
<evidence type="ECO:0000313" key="3">
    <source>
        <dbReference type="Proteomes" id="UP000295388"/>
    </source>
</evidence>
<organism evidence="2 3">
    <name type="scientific">Kribbella caucasensis</name>
    <dbReference type="NCBI Taxonomy" id="2512215"/>
    <lineage>
        <taxon>Bacteria</taxon>
        <taxon>Bacillati</taxon>
        <taxon>Actinomycetota</taxon>
        <taxon>Actinomycetes</taxon>
        <taxon>Propionibacteriales</taxon>
        <taxon>Kribbellaceae</taxon>
        <taxon>Kribbella</taxon>
    </lineage>
</organism>
<evidence type="ECO:0000256" key="1">
    <source>
        <dbReference type="SAM" id="MobiDB-lite"/>
    </source>
</evidence>
<dbReference type="AlphaFoldDB" id="A0A4R6K4P4"/>
<name>A0A4R6K4P4_9ACTN</name>
<sequence length="77" mass="8375">MVFYDTPPTRRLEPIEYDHFWLSELIPLKAETPLGGGLCSKHEQDPRPPERLGGPVVGGSGWLVGCRAAQTSAAGRT</sequence>
<comment type="caution">
    <text evidence="2">The sequence shown here is derived from an EMBL/GenBank/DDBJ whole genome shotgun (WGS) entry which is preliminary data.</text>
</comment>
<reference evidence="2 3" key="1">
    <citation type="submission" date="2019-03" db="EMBL/GenBank/DDBJ databases">
        <title>Genomic Encyclopedia of Type Strains, Phase III (KMG-III): the genomes of soil and plant-associated and newly described type strains.</title>
        <authorList>
            <person name="Whitman W."/>
        </authorList>
    </citation>
    <scope>NUCLEOTIDE SEQUENCE [LARGE SCALE GENOMIC DNA]</scope>
    <source>
        <strain evidence="2 3">VKM Ac-2527</strain>
    </source>
</reference>
<protein>
    <submittedName>
        <fullName evidence="2">Uncharacterized protein</fullName>
    </submittedName>
</protein>
<accession>A0A4R6K4P4</accession>
<feature type="region of interest" description="Disordered" evidence="1">
    <location>
        <begin position="37"/>
        <end position="56"/>
    </location>
</feature>